<feature type="compositionally biased region" description="Low complexity" evidence="3">
    <location>
        <begin position="469"/>
        <end position="478"/>
    </location>
</feature>
<dbReference type="PROSITE" id="PS50158">
    <property type="entry name" value="ZF_CCHC"/>
    <property type="match status" value="1"/>
</dbReference>
<name>A0AAN6N2T8_9PEZI</name>
<evidence type="ECO:0000313" key="5">
    <source>
        <dbReference type="EMBL" id="KAK3937556.1"/>
    </source>
</evidence>
<keyword evidence="1" id="KW-0862">Zinc</keyword>
<dbReference type="Gene3D" id="4.10.60.10">
    <property type="entry name" value="Zinc finger, CCHC-type"/>
    <property type="match status" value="1"/>
</dbReference>
<dbReference type="SMART" id="SM00343">
    <property type="entry name" value="ZnF_C2HC"/>
    <property type="match status" value="1"/>
</dbReference>
<dbReference type="EMBL" id="MU853851">
    <property type="protein sequence ID" value="KAK3937556.1"/>
    <property type="molecule type" value="Genomic_DNA"/>
</dbReference>
<gene>
    <name evidence="5" type="ORF">QBC46DRAFT_392496</name>
</gene>
<dbReference type="SUPFAM" id="SSF57756">
    <property type="entry name" value="Retrovirus zinc finger-like domains"/>
    <property type="match status" value="1"/>
</dbReference>
<proteinExistence type="predicted"/>
<feature type="compositionally biased region" description="Polar residues" evidence="3">
    <location>
        <begin position="523"/>
        <end position="532"/>
    </location>
</feature>
<keyword evidence="2" id="KW-0175">Coiled coil</keyword>
<feature type="region of interest" description="Disordered" evidence="3">
    <location>
        <begin position="513"/>
        <end position="532"/>
    </location>
</feature>
<feature type="domain" description="CCHC-type" evidence="4">
    <location>
        <begin position="506"/>
        <end position="521"/>
    </location>
</feature>
<feature type="region of interest" description="Disordered" evidence="3">
    <location>
        <begin position="440"/>
        <end position="494"/>
    </location>
</feature>
<sequence length="572" mass="64424">MEMLKQADGYRYTVTSDELFQDMFAKINHWARSCGQKGDPSVPFKPLTTSGKRAFENTASLMTLDSFKKLFARDADSLFQEVKLRFFHAIALNQQVIECHRTAKDIDACLGHLVDWAAHFGHQMTYHSSECDNLRETVETITDSELGRTVLELRKSLDEANARIAELEKTDTRDDAARTTEEYDQLLAQLEEHQAQTSELGSKLTAAGSLLDRRNARIADLDERVRALQENVRGHEAELERLRRQAREASVSTVASSINKRSTKVPDPPIWTADKDSKVTFEVWWRRVDNKLRVNADHFADDLAKRVYIEGCIGGQAANNLDPYARDDNPSHIASADELLKHLWNEYHDPNVAEKSLEEFESLRMEPNDDFHKFKNAFVRLAGECGKPRSEWKKEFKRRITTTLQMQLASAFVNPLIDFEEYARMGSEIDNTLRQAVRRRTTVPKAAAATTTDTPTARTAGAFRGGNQNGRNNGYGAAPNRTTAQSTGARRPTPDEVKQLMKDNACFICRQPGHMSRNCPKNPKNQSAPTPATITNIDSRVMAAVDYHFGKTVADDTPTSGRVTEDNPDSEN</sequence>
<feature type="region of interest" description="Disordered" evidence="3">
    <location>
        <begin position="552"/>
        <end position="572"/>
    </location>
</feature>
<dbReference type="Proteomes" id="UP001303473">
    <property type="component" value="Unassembled WGS sequence"/>
</dbReference>
<dbReference type="InterPro" id="IPR036875">
    <property type="entry name" value="Znf_CCHC_sf"/>
</dbReference>
<dbReference type="GO" id="GO:0008270">
    <property type="term" value="F:zinc ion binding"/>
    <property type="evidence" value="ECO:0007669"/>
    <property type="project" value="UniProtKB-KW"/>
</dbReference>
<evidence type="ECO:0000259" key="4">
    <source>
        <dbReference type="PROSITE" id="PS50158"/>
    </source>
</evidence>
<evidence type="ECO:0000256" key="1">
    <source>
        <dbReference type="PROSITE-ProRule" id="PRU00047"/>
    </source>
</evidence>
<keyword evidence="1" id="KW-0863">Zinc-finger</keyword>
<accession>A0AAN6N2T8</accession>
<evidence type="ECO:0000256" key="2">
    <source>
        <dbReference type="SAM" id="Coils"/>
    </source>
</evidence>
<keyword evidence="1" id="KW-0479">Metal-binding</keyword>
<dbReference type="GO" id="GO:0003676">
    <property type="term" value="F:nucleic acid binding"/>
    <property type="evidence" value="ECO:0007669"/>
    <property type="project" value="InterPro"/>
</dbReference>
<evidence type="ECO:0000313" key="6">
    <source>
        <dbReference type="Proteomes" id="UP001303473"/>
    </source>
</evidence>
<keyword evidence="6" id="KW-1185">Reference proteome</keyword>
<dbReference type="Pfam" id="PF00098">
    <property type="entry name" value="zf-CCHC"/>
    <property type="match status" value="1"/>
</dbReference>
<comment type="caution">
    <text evidence="5">The sequence shown here is derived from an EMBL/GenBank/DDBJ whole genome shotgun (WGS) entry which is preliminary data.</text>
</comment>
<dbReference type="AlphaFoldDB" id="A0AAN6N2T8"/>
<dbReference type="InterPro" id="IPR001878">
    <property type="entry name" value="Znf_CCHC"/>
</dbReference>
<feature type="compositionally biased region" description="Low complexity" evidence="3">
    <location>
        <begin position="443"/>
        <end position="462"/>
    </location>
</feature>
<protein>
    <recommendedName>
        <fullName evidence="4">CCHC-type domain-containing protein</fullName>
    </recommendedName>
</protein>
<evidence type="ECO:0000256" key="3">
    <source>
        <dbReference type="SAM" id="MobiDB-lite"/>
    </source>
</evidence>
<feature type="coiled-coil region" evidence="2">
    <location>
        <begin position="150"/>
        <end position="252"/>
    </location>
</feature>
<organism evidence="5 6">
    <name type="scientific">Diplogelasinospora grovesii</name>
    <dbReference type="NCBI Taxonomy" id="303347"/>
    <lineage>
        <taxon>Eukaryota</taxon>
        <taxon>Fungi</taxon>
        <taxon>Dikarya</taxon>
        <taxon>Ascomycota</taxon>
        <taxon>Pezizomycotina</taxon>
        <taxon>Sordariomycetes</taxon>
        <taxon>Sordariomycetidae</taxon>
        <taxon>Sordariales</taxon>
        <taxon>Diplogelasinosporaceae</taxon>
        <taxon>Diplogelasinospora</taxon>
    </lineage>
</organism>
<dbReference type="Gene3D" id="1.10.287.1490">
    <property type="match status" value="1"/>
</dbReference>
<reference evidence="6" key="1">
    <citation type="journal article" date="2023" name="Mol. Phylogenet. Evol.">
        <title>Genome-scale phylogeny and comparative genomics of the fungal order Sordariales.</title>
        <authorList>
            <person name="Hensen N."/>
            <person name="Bonometti L."/>
            <person name="Westerberg I."/>
            <person name="Brannstrom I.O."/>
            <person name="Guillou S."/>
            <person name="Cros-Aarteil S."/>
            <person name="Calhoun S."/>
            <person name="Haridas S."/>
            <person name="Kuo A."/>
            <person name="Mondo S."/>
            <person name="Pangilinan J."/>
            <person name="Riley R."/>
            <person name="LaButti K."/>
            <person name="Andreopoulos B."/>
            <person name="Lipzen A."/>
            <person name="Chen C."/>
            <person name="Yan M."/>
            <person name="Daum C."/>
            <person name="Ng V."/>
            <person name="Clum A."/>
            <person name="Steindorff A."/>
            <person name="Ohm R.A."/>
            <person name="Martin F."/>
            <person name="Silar P."/>
            <person name="Natvig D.O."/>
            <person name="Lalanne C."/>
            <person name="Gautier V."/>
            <person name="Ament-Velasquez S.L."/>
            <person name="Kruys A."/>
            <person name="Hutchinson M.I."/>
            <person name="Powell A.J."/>
            <person name="Barry K."/>
            <person name="Miller A.N."/>
            <person name="Grigoriev I.V."/>
            <person name="Debuchy R."/>
            <person name="Gladieux P."/>
            <person name="Hiltunen Thoren M."/>
            <person name="Johannesson H."/>
        </authorList>
    </citation>
    <scope>NUCLEOTIDE SEQUENCE [LARGE SCALE GENOMIC DNA]</scope>
    <source>
        <strain evidence="6">CBS 340.73</strain>
    </source>
</reference>